<dbReference type="EMBL" id="JBHSNW010000032">
    <property type="protein sequence ID" value="MFC5821284.1"/>
    <property type="molecule type" value="Genomic_DNA"/>
</dbReference>
<evidence type="ECO:0000313" key="2">
    <source>
        <dbReference type="Proteomes" id="UP001596096"/>
    </source>
</evidence>
<proteinExistence type="predicted"/>
<keyword evidence="2" id="KW-1185">Reference proteome</keyword>
<dbReference type="RefSeq" id="WP_219547424.1">
    <property type="nucleotide sequence ID" value="NZ_JAHKRN010000032.1"/>
</dbReference>
<reference evidence="2" key="1">
    <citation type="journal article" date="2019" name="Int. J. Syst. Evol. Microbiol.">
        <title>The Global Catalogue of Microorganisms (GCM) 10K type strain sequencing project: providing services to taxonomists for standard genome sequencing and annotation.</title>
        <authorList>
            <consortium name="The Broad Institute Genomics Platform"/>
            <consortium name="The Broad Institute Genome Sequencing Center for Infectious Disease"/>
            <person name="Wu L."/>
            <person name="Ma J."/>
        </authorList>
    </citation>
    <scope>NUCLEOTIDE SEQUENCE [LARGE SCALE GENOMIC DNA]</scope>
    <source>
        <strain evidence="2">CGMCC 4.7106</strain>
    </source>
</reference>
<protein>
    <recommendedName>
        <fullName evidence="3">Nucleotidyl transferase AbiEii/AbiGii toxin family protein</fullName>
    </recommendedName>
</protein>
<evidence type="ECO:0000313" key="1">
    <source>
        <dbReference type="EMBL" id="MFC5821284.1"/>
    </source>
</evidence>
<dbReference type="Proteomes" id="UP001596096">
    <property type="component" value="Unassembled WGS sequence"/>
</dbReference>
<comment type="caution">
    <text evidence="1">The sequence shown here is derived from an EMBL/GenBank/DDBJ whole genome shotgun (WGS) entry which is preliminary data.</text>
</comment>
<evidence type="ECO:0008006" key="3">
    <source>
        <dbReference type="Google" id="ProtNLM"/>
    </source>
</evidence>
<gene>
    <name evidence="1" type="ORF">ACFPUY_39865</name>
</gene>
<accession>A0ABW1C6N2</accession>
<sequence>MLAVFGDPIRHGAADTVLPYSIKQLLKAMAADRPPPGPIRPRKAYDLFADRLEAMGPVSGFGPQRRAFPAVHFPSLTAEPSMELVPGCEADFLWDSPVTAPSSGLVEVAFPATEDRWLGTSPALHERTLDASPGGVDYTCREAIRIIKLIKYRRSIPVLSYFLELFALRWLEGSHAFDAESISQIVEQADLGWHTRLPVGHLIDDIPALLSALAGQLGRAAAQGRQLRMIDLTTPEREGTVEACDATHAVSAARSFEAAATLAHRARAAADRGDQAAALSAWRELLRQGGVSASEDEPGRSG</sequence>
<organism evidence="1 2">
    <name type="scientific">Nonomuraea harbinensis</name>
    <dbReference type="NCBI Taxonomy" id="1286938"/>
    <lineage>
        <taxon>Bacteria</taxon>
        <taxon>Bacillati</taxon>
        <taxon>Actinomycetota</taxon>
        <taxon>Actinomycetes</taxon>
        <taxon>Streptosporangiales</taxon>
        <taxon>Streptosporangiaceae</taxon>
        <taxon>Nonomuraea</taxon>
    </lineage>
</organism>
<name>A0ABW1C6N2_9ACTN</name>